<feature type="compositionally biased region" description="Basic and acidic residues" evidence="1">
    <location>
        <begin position="71"/>
        <end position="94"/>
    </location>
</feature>
<evidence type="ECO:0000313" key="3">
    <source>
        <dbReference type="Proteomes" id="UP001454036"/>
    </source>
</evidence>
<dbReference type="PANTHER" id="PTHR36726">
    <property type="entry name" value="CLAVATA3/ESR (CLE)-RELATED PROTEIN 45"/>
    <property type="match status" value="1"/>
</dbReference>
<dbReference type="InterPro" id="IPR038821">
    <property type="entry name" value="CLE45-like"/>
</dbReference>
<organism evidence="2 3">
    <name type="scientific">Lithospermum erythrorhizon</name>
    <name type="common">Purple gromwell</name>
    <name type="synonym">Lithospermum officinale var. erythrorhizon</name>
    <dbReference type="NCBI Taxonomy" id="34254"/>
    <lineage>
        <taxon>Eukaryota</taxon>
        <taxon>Viridiplantae</taxon>
        <taxon>Streptophyta</taxon>
        <taxon>Embryophyta</taxon>
        <taxon>Tracheophyta</taxon>
        <taxon>Spermatophyta</taxon>
        <taxon>Magnoliopsida</taxon>
        <taxon>eudicotyledons</taxon>
        <taxon>Gunneridae</taxon>
        <taxon>Pentapetalae</taxon>
        <taxon>asterids</taxon>
        <taxon>lamiids</taxon>
        <taxon>Boraginales</taxon>
        <taxon>Boraginaceae</taxon>
        <taxon>Boraginoideae</taxon>
        <taxon>Lithospermeae</taxon>
        <taxon>Lithospermum</taxon>
    </lineage>
</organism>
<evidence type="ECO:0008006" key="4">
    <source>
        <dbReference type="Google" id="ProtNLM"/>
    </source>
</evidence>
<keyword evidence="3" id="KW-1185">Reference proteome</keyword>
<feature type="region of interest" description="Disordered" evidence="1">
    <location>
        <begin position="60"/>
        <end position="94"/>
    </location>
</feature>
<reference evidence="2 3" key="1">
    <citation type="submission" date="2024-01" db="EMBL/GenBank/DDBJ databases">
        <title>The complete chloroplast genome sequence of Lithospermum erythrorhizon: insights into the phylogenetic relationship among Boraginaceae species and the maternal lineages of purple gromwells.</title>
        <authorList>
            <person name="Okada T."/>
            <person name="Watanabe K."/>
        </authorList>
    </citation>
    <scope>NUCLEOTIDE SEQUENCE [LARGE SCALE GENOMIC DNA]</scope>
</reference>
<name>A0AAV3Q480_LITER</name>
<evidence type="ECO:0000256" key="1">
    <source>
        <dbReference type="SAM" id="MobiDB-lite"/>
    </source>
</evidence>
<gene>
    <name evidence="2" type="ORF">LIER_38666</name>
</gene>
<proteinExistence type="predicted"/>
<dbReference type="EMBL" id="BAABME010019841">
    <property type="protein sequence ID" value="GAA0158514.1"/>
    <property type="molecule type" value="Genomic_DNA"/>
</dbReference>
<evidence type="ECO:0000313" key="2">
    <source>
        <dbReference type="EMBL" id="GAA0158514.1"/>
    </source>
</evidence>
<dbReference type="Proteomes" id="UP001454036">
    <property type="component" value="Unassembled WGS sequence"/>
</dbReference>
<dbReference type="AlphaFoldDB" id="A0AAV3Q480"/>
<accession>A0AAV3Q480</accession>
<dbReference type="PANTHER" id="PTHR36726:SF4">
    <property type="entry name" value="CLAVATA3_ESR (CLE)-RELATED PROTEIN 45"/>
    <property type="match status" value="1"/>
</dbReference>
<sequence length="94" mass="11082">MLYRRDRFLTILFCIMFLAVQLDRVWSLKRTDLALKLSKEDNQVTARNYRHLKADVTKGLNAKAKPATENNKFDQFKSSERRVRKGSDPIHNRS</sequence>
<protein>
    <recommendedName>
        <fullName evidence="4">CLAVATA3/ESR (CLE)-related protein 45</fullName>
    </recommendedName>
</protein>
<comment type="caution">
    <text evidence="2">The sequence shown here is derived from an EMBL/GenBank/DDBJ whole genome shotgun (WGS) entry which is preliminary data.</text>
</comment>